<evidence type="ECO:0000256" key="7">
    <source>
        <dbReference type="ARBA" id="ARBA00022737"/>
    </source>
</evidence>
<dbReference type="GO" id="GO:0009055">
    <property type="term" value="F:electron transfer activity"/>
    <property type="evidence" value="ECO:0007669"/>
    <property type="project" value="TreeGrafter"/>
</dbReference>
<dbReference type="GO" id="GO:0051539">
    <property type="term" value="F:4 iron, 4 sulfur cluster binding"/>
    <property type="evidence" value="ECO:0007669"/>
    <property type="project" value="UniProtKB-KW"/>
</dbReference>
<dbReference type="GO" id="GO:0016020">
    <property type="term" value="C:membrane"/>
    <property type="evidence" value="ECO:0007669"/>
    <property type="project" value="TreeGrafter"/>
</dbReference>
<evidence type="ECO:0000313" key="11">
    <source>
        <dbReference type="EMBL" id="TKI83608.1"/>
    </source>
</evidence>
<dbReference type="SUPFAM" id="SSF54862">
    <property type="entry name" value="4Fe-4S ferredoxins"/>
    <property type="match status" value="1"/>
</dbReference>
<dbReference type="PANTHER" id="PTHR43518">
    <property type="entry name" value="NITRATE REDUCTASE BETA SUBUNIT"/>
    <property type="match status" value="1"/>
</dbReference>
<comment type="cofactor">
    <cofactor evidence="2">
        <name>[4Fe-4S] cluster</name>
        <dbReference type="ChEBI" id="CHEBI:49883"/>
    </cofactor>
</comment>
<keyword evidence="4" id="KW-0813">Transport</keyword>
<comment type="cofactor">
    <cofactor evidence="1">
        <name>[3Fe-4S] cluster</name>
        <dbReference type="ChEBI" id="CHEBI:21137"/>
    </cofactor>
</comment>
<comment type="subcellular location">
    <subcellularLocation>
        <location evidence="3">Cell envelope</location>
    </subcellularLocation>
</comment>
<gene>
    <name evidence="11" type="ORF">FC695_41130</name>
</gene>
<evidence type="ECO:0000256" key="10">
    <source>
        <dbReference type="ARBA" id="ARBA00023014"/>
    </source>
</evidence>
<dbReference type="GO" id="GO:0030313">
    <property type="term" value="C:cell envelope"/>
    <property type="evidence" value="ECO:0007669"/>
    <property type="project" value="UniProtKB-SubCell"/>
</dbReference>
<evidence type="ECO:0000313" key="12">
    <source>
        <dbReference type="Proteomes" id="UP000308444"/>
    </source>
</evidence>
<evidence type="ECO:0000256" key="8">
    <source>
        <dbReference type="ARBA" id="ARBA00022982"/>
    </source>
</evidence>
<evidence type="ECO:0000256" key="6">
    <source>
        <dbReference type="ARBA" id="ARBA00022723"/>
    </source>
</evidence>
<evidence type="ECO:0000256" key="4">
    <source>
        <dbReference type="ARBA" id="ARBA00022448"/>
    </source>
</evidence>
<name>A0A9X9F1D2_BACCE</name>
<organism evidence="11 12">
    <name type="scientific">Bacillus cereus</name>
    <dbReference type="NCBI Taxonomy" id="1396"/>
    <lineage>
        <taxon>Bacteria</taxon>
        <taxon>Bacillati</taxon>
        <taxon>Bacillota</taxon>
        <taxon>Bacilli</taxon>
        <taxon>Bacillales</taxon>
        <taxon>Bacillaceae</taxon>
        <taxon>Bacillus</taxon>
        <taxon>Bacillus cereus group</taxon>
    </lineage>
</organism>
<dbReference type="PANTHER" id="PTHR43518:SF1">
    <property type="entry name" value="RESPIRATORY NITRATE REDUCTASE 1 BETA CHAIN"/>
    <property type="match status" value="1"/>
</dbReference>
<dbReference type="EMBL" id="SZOH01004682">
    <property type="protein sequence ID" value="TKI83608.1"/>
    <property type="molecule type" value="Genomic_DNA"/>
</dbReference>
<evidence type="ECO:0000256" key="2">
    <source>
        <dbReference type="ARBA" id="ARBA00001966"/>
    </source>
</evidence>
<dbReference type="Proteomes" id="UP000308444">
    <property type="component" value="Unassembled WGS sequence"/>
</dbReference>
<protein>
    <submittedName>
        <fullName evidence="11">Nitrate reductase</fullName>
    </submittedName>
</protein>
<sequence length="105" mass="12496">MYFNNVETKPGIGYPKQWEDQEKYKGGWELKNGEIQLKSGSKMKRLMNIFHNPDQPTIDDYFEPWNYDYETLTNSPQRKHQPVARPKSAITGEFIDKIEWGPNWE</sequence>
<proteinExistence type="predicted"/>
<reference evidence="11 12" key="1">
    <citation type="journal article" date="2019" name="Environ. Microbiol.">
        <title>An active ?-lactamase is a part of an orchestrated cell wall stress resistance network of Bacillus subtilis and related rhizosphere species.</title>
        <authorList>
            <person name="Bucher T."/>
            <person name="Keren-Paz A."/>
            <person name="Hausser J."/>
            <person name="Olender T."/>
            <person name="Cytryn E."/>
            <person name="Kolodkin-Gal I."/>
        </authorList>
    </citation>
    <scope>NUCLEOTIDE SEQUENCE [LARGE SCALE GENOMIC DNA]</scope>
    <source>
        <strain evidence="11 12">I32</strain>
    </source>
</reference>
<keyword evidence="10" id="KW-0411">Iron-sulfur</keyword>
<evidence type="ECO:0000256" key="5">
    <source>
        <dbReference type="ARBA" id="ARBA00022485"/>
    </source>
</evidence>
<evidence type="ECO:0000256" key="3">
    <source>
        <dbReference type="ARBA" id="ARBA00004196"/>
    </source>
</evidence>
<dbReference type="AlphaFoldDB" id="A0A9X9F1D2"/>
<feature type="non-terminal residue" evidence="11">
    <location>
        <position position="105"/>
    </location>
</feature>
<evidence type="ECO:0000256" key="1">
    <source>
        <dbReference type="ARBA" id="ARBA00001927"/>
    </source>
</evidence>
<dbReference type="GO" id="GO:0009061">
    <property type="term" value="P:anaerobic respiration"/>
    <property type="evidence" value="ECO:0007669"/>
    <property type="project" value="TreeGrafter"/>
</dbReference>
<keyword evidence="9" id="KW-0408">Iron</keyword>
<keyword evidence="6" id="KW-0479">Metal-binding</keyword>
<accession>A0A9X9F1D2</accession>
<evidence type="ECO:0000256" key="9">
    <source>
        <dbReference type="ARBA" id="ARBA00023004"/>
    </source>
</evidence>
<keyword evidence="7" id="KW-0677">Repeat</keyword>
<dbReference type="GO" id="GO:0046872">
    <property type="term" value="F:metal ion binding"/>
    <property type="evidence" value="ECO:0007669"/>
    <property type="project" value="UniProtKB-KW"/>
</dbReference>
<keyword evidence="8" id="KW-0249">Electron transport</keyword>
<comment type="caution">
    <text evidence="11">The sequence shown here is derived from an EMBL/GenBank/DDBJ whole genome shotgun (WGS) entry which is preliminary data.</text>
</comment>
<keyword evidence="5" id="KW-0004">4Fe-4S</keyword>